<gene>
    <name evidence="4" type="ORF">GCM10011591_22500</name>
</gene>
<evidence type="ECO:0000259" key="3">
    <source>
        <dbReference type="PROSITE" id="PS51903"/>
    </source>
</evidence>
<reference evidence="4" key="1">
    <citation type="journal article" date="2014" name="Int. J. Syst. Evol. Microbiol.">
        <title>Complete genome sequence of Corynebacterium casei LMG S-19264T (=DSM 44701T), isolated from a smear-ripened cheese.</title>
        <authorList>
            <consortium name="US DOE Joint Genome Institute (JGI-PGF)"/>
            <person name="Walter F."/>
            <person name="Albersmeier A."/>
            <person name="Kalinowski J."/>
            <person name="Ruckert C."/>
        </authorList>
    </citation>
    <scope>NUCLEOTIDE SEQUENCE</scope>
    <source>
        <strain evidence="4">CGMCC 4.7278</strain>
    </source>
</reference>
<feature type="region of interest" description="Disordered" evidence="2">
    <location>
        <begin position="75"/>
        <end position="107"/>
    </location>
</feature>
<evidence type="ECO:0000313" key="5">
    <source>
        <dbReference type="Proteomes" id="UP000612956"/>
    </source>
</evidence>
<proteinExistence type="predicted"/>
<sequence length="174" mass="18797">MYETFNESARTAVVAAQEHARELRSLRITPAHVLVGALAQPDQELTVTVLSAHGITRDGLLAELASLPQISEAEWEADEPVSARQRQVRAERVRDAKPLPPGEKPPVPFSRNAKRILELALYEAMRYSELDIGAQYLVLGILQVDDPATVAVLGGADVVEAAEAELRAALEAAA</sequence>
<dbReference type="InterPro" id="IPR036628">
    <property type="entry name" value="Clp_N_dom_sf"/>
</dbReference>
<dbReference type="AlphaFoldDB" id="A0A917V8V1"/>
<dbReference type="EMBL" id="BMMW01000002">
    <property type="protein sequence ID" value="GGK50451.1"/>
    <property type="molecule type" value="Genomic_DNA"/>
</dbReference>
<keyword evidence="1" id="KW-0677">Repeat</keyword>
<dbReference type="InterPro" id="IPR004176">
    <property type="entry name" value="Clp_R_N"/>
</dbReference>
<keyword evidence="5" id="KW-1185">Reference proteome</keyword>
<dbReference type="SUPFAM" id="SSF81923">
    <property type="entry name" value="Double Clp-N motif"/>
    <property type="match status" value="1"/>
</dbReference>
<name>A0A917V8V1_9NOCA</name>
<protein>
    <recommendedName>
        <fullName evidence="3">Clp R domain-containing protein</fullName>
    </recommendedName>
</protein>
<dbReference type="Gene3D" id="1.10.1780.10">
    <property type="entry name" value="Clp, N-terminal domain"/>
    <property type="match status" value="1"/>
</dbReference>
<organism evidence="4 5">
    <name type="scientific">Nocardia camponoti</name>
    <dbReference type="NCBI Taxonomy" id="1616106"/>
    <lineage>
        <taxon>Bacteria</taxon>
        <taxon>Bacillati</taxon>
        <taxon>Actinomycetota</taxon>
        <taxon>Actinomycetes</taxon>
        <taxon>Mycobacteriales</taxon>
        <taxon>Nocardiaceae</taxon>
        <taxon>Nocardia</taxon>
    </lineage>
</organism>
<feature type="domain" description="Clp R" evidence="3">
    <location>
        <begin position="2"/>
        <end position="173"/>
    </location>
</feature>
<evidence type="ECO:0000256" key="2">
    <source>
        <dbReference type="SAM" id="MobiDB-lite"/>
    </source>
</evidence>
<feature type="compositionally biased region" description="Basic and acidic residues" evidence="2">
    <location>
        <begin position="88"/>
        <end position="97"/>
    </location>
</feature>
<reference evidence="4" key="2">
    <citation type="submission" date="2020-09" db="EMBL/GenBank/DDBJ databases">
        <authorList>
            <person name="Sun Q."/>
            <person name="Zhou Y."/>
        </authorList>
    </citation>
    <scope>NUCLEOTIDE SEQUENCE</scope>
    <source>
        <strain evidence="4">CGMCC 4.7278</strain>
    </source>
</reference>
<dbReference type="Pfam" id="PF02861">
    <property type="entry name" value="Clp_N"/>
    <property type="match status" value="1"/>
</dbReference>
<comment type="caution">
    <text evidence="4">The sequence shown here is derived from an EMBL/GenBank/DDBJ whole genome shotgun (WGS) entry which is preliminary data.</text>
</comment>
<evidence type="ECO:0000313" key="4">
    <source>
        <dbReference type="EMBL" id="GGK50451.1"/>
    </source>
</evidence>
<evidence type="ECO:0000256" key="1">
    <source>
        <dbReference type="PROSITE-ProRule" id="PRU01251"/>
    </source>
</evidence>
<accession>A0A917V8V1</accession>
<dbReference type="Proteomes" id="UP000612956">
    <property type="component" value="Unassembled WGS sequence"/>
</dbReference>
<feature type="compositionally biased region" description="Pro residues" evidence="2">
    <location>
        <begin position="98"/>
        <end position="107"/>
    </location>
</feature>
<dbReference type="PROSITE" id="PS51903">
    <property type="entry name" value="CLP_R"/>
    <property type="match status" value="1"/>
</dbReference>